<comment type="caution">
    <text evidence="1">The sequence shown here is derived from an EMBL/GenBank/DDBJ whole genome shotgun (WGS) entry which is preliminary data.</text>
</comment>
<organism evidence="1">
    <name type="scientific">marine sediment metagenome</name>
    <dbReference type="NCBI Taxonomy" id="412755"/>
    <lineage>
        <taxon>unclassified sequences</taxon>
        <taxon>metagenomes</taxon>
        <taxon>ecological metagenomes</taxon>
    </lineage>
</organism>
<name>A0A0F9KRR0_9ZZZZ</name>
<protein>
    <submittedName>
        <fullName evidence="1">Uncharacterized protein</fullName>
    </submittedName>
</protein>
<gene>
    <name evidence="1" type="ORF">LCGC14_1601280</name>
</gene>
<proteinExistence type="predicted"/>
<sequence length="312" mass="34023">MPEEAIINDEQNQITYNVVLDPSDIARQAEEIRNQLDLALGVGSNAGTQFINTTDFINPQFAPLPPPSMVGMEGQFGGTFDQEFWKRTQDQMSGIYNNLSAGLERVRQDISMLSDRGGTIIQGFQPAPTPQNPYQGLLPDTFGEQILASLGFGGNLAGPIAPSTYQRYGQARLTEGAENLFQNPGAAYNEFTSTTLGMAANIGGYLLAPGAMLATDIAMLGDEFLSGAYNRREDLAVGISEIAVSIPKWFISVEKIAEKSQLPLEYVNGGLGLIQARIPYNTSLEQLIIKALKKINHKDVDRFFIATESDYD</sequence>
<dbReference type="AlphaFoldDB" id="A0A0F9KRR0"/>
<dbReference type="EMBL" id="LAZR01012843">
    <property type="protein sequence ID" value="KKM24823.1"/>
    <property type="molecule type" value="Genomic_DNA"/>
</dbReference>
<accession>A0A0F9KRR0</accession>
<reference evidence="1" key="1">
    <citation type="journal article" date="2015" name="Nature">
        <title>Complex archaea that bridge the gap between prokaryotes and eukaryotes.</title>
        <authorList>
            <person name="Spang A."/>
            <person name="Saw J.H."/>
            <person name="Jorgensen S.L."/>
            <person name="Zaremba-Niedzwiedzka K."/>
            <person name="Martijn J."/>
            <person name="Lind A.E."/>
            <person name="van Eijk R."/>
            <person name="Schleper C."/>
            <person name="Guy L."/>
            <person name="Ettema T.J."/>
        </authorList>
    </citation>
    <scope>NUCLEOTIDE SEQUENCE</scope>
</reference>
<evidence type="ECO:0000313" key="1">
    <source>
        <dbReference type="EMBL" id="KKM24823.1"/>
    </source>
</evidence>
<feature type="non-terminal residue" evidence="1">
    <location>
        <position position="312"/>
    </location>
</feature>